<keyword evidence="5" id="KW-1185">Reference proteome</keyword>
<accession>A0A9P0E4M9</accession>
<sequence length="146" mass="16722">MVADMKLVVKPHIAISTDTTIGKAPHYFDELPHDEELRLANLFKVLDVDGNGKIDIHDLSEALREFGLHHRYAQSFIERADANKSSDISLAEFIQYVRDHEKNLRLGFSHLDRNKDGKVDLEELIMAFKELGVDVEVNEAKKLLQR</sequence>
<evidence type="ECO:0000256" key="1">
    <source>
        <dbReference type="ARBA" id="ARBA00022737"/>
    </source>
</evidence>
<keyword evidence="1" id="KW-0677">Repeat</keyword>
<dbReference type="SUPFAM" id="SSF47473">
    <property type="entry name" value="EF-hand"/>
    <property type="match status" value="1"/>
</dbReference>
<name>A0A9P0E4M9_NEZVI</name>
<dbReference type="Gene3D" id="1.10.238.10">
    <property type="entry name" value="EF-hand"/>
    <property type="match status" value="2"/>
</dbReference>
<dbReference type="InterPro" id="IPR011992">
    <property type="entry name" value="EF-hand-dom_pair"/>
</dbReference>
<dbReference type="InterPro" id="IPR002048">
    <property type="entry name" value="EF_hand_dom"/>
</dbReference>
<evidence type="ECO:0000256" key="2">
    <source>
        <dbReference type="ARBA" id="ARBA00022837"/>
    </source>
</evidence>
<dbReference type="Pfam" id="PF13499">
    <property type="entry name" value="EF-hand_7"/>
    <property type="match status" value="1"/>
</dbReference>
<dbReference type="GO" id="GO:0005509">
    <property type="term" value="F:calcium ion binding"/>
    <property type="evidence" value="ECO:0007669"/>
    <property type="project" value="InterPro"/>
</dbReference>
<keyword evidence="2" id="KW-0106">Calcium</keyword>
<feature type="domain" description="EF-hand" evidence="3">
    <location>
        <begin position="99"/>
        <end position="134"/>
    </location>
</feature>
<dbReference type="PROSITE" id="PS50222">
    <property type="entry name" value="EF_HAND_2"/>
    <property type="match status" value="2"/>
</dbReference>
<dbReference type="SMART" id="SM00054">
    <property type="entry name" value="EFh"/>
    <property type="match status" value="3"/>
</dbReference>
<dbReference type="InterPro" id="IPR050145">
    <property type="entry name" value="Centrin_CML-like"/>
</dbReference>
<dbReference type="PANTHER" id="PTHR23050">
    <property type="entry name" value="CALCIUM BINDING PROTEIN"/>
    <property type="match status" value="1"/>
</dbReference>
<reference evidence="4" key="1">
    <citation type="submission" date="2022-01" db="EMBL/GenBank/DDBJ databases">
        <authorList>
            <person name="King R."/>
        </authorList>
    </citation>
    <scope>NUCLEOTIDE SEQUENCE</scope>
</reference>
<protein>
    <recommendedName>
        <fullName evidence="3">EF-hand domain-containing protein</fullName>
    </recommendedName>
</protein>
<feature type="domain" description="EF-hand" evidence="3">
    <location>
        <begin position="34"/>
        <end position="69"/>
    </location>
</feature>
<dbReference type="EMBL" id="OV725077">
    <property type="protein sequence ID" value="CAH1392257.1"/>
    <property type="molecule type" value="Genomic_DNA"/>
</dbReference>
<evidence type="ECO:0000313" key="4">
    <source>
        <dbReference type="EMBL" id="CAH1392257.1"/>
    </source>
</evidence>
<dbReference type="AlphaFoldDB" id="A0A9P0E4M9"/>
<gene>
    <name evidence="4" type="ORF">NEZAVI_LOCUS3111</name>
</gene>
<dbReference type="OrthoDB" id="270584at2759"/>
<evidence type="ECO:0000259" key="3">
    <source>
        <dbReference type="PROSITE" id="PS50222"/>
    </source>
</evidence>
<dbReference type="InterPro" id="IPR018247">
    <property type="entry name" value="EF_Hand_1_Ca_BS"/>
</dbReference>
<organism evidence="4 5">
    <name type="scientific">Nezara viridula</name>
    <name type="common">Southern green stink bug</name>
    <name type="synonym">Cimex viridulus</name>
    <dbReference type="NCBI Taxonomy" id="85310"/>
    <lineage>
        <taxon>Eukaryota</taxon>
        <taxon>Metazoa</taxon>
        <taxon>Ecdysozoa</taxon>
        <taxon>Arthropoda</taxon>
        <taxon>Hexapoda</taxon>
        <taxon>Insecta</taxon>
        <taxon>Pterygota</taxon>
        <taxon>Neoptera</taxon>
        <taxon>Paraneoptera</taxon>
        <taxon>Hemiptera</taxon>
        <taxon>Heteroptera</taxon>
        <taxon>Panheteroptera</taxon>
        <taxon>Pentatomomorpha</taxon>
        <taxon>Pentatomoidea</taxon>
        <taxon>Pentatomidae</taxon>
        <taxon>Pentatominae</taxon>
        <taxon>Nezara</taxon>
    </lineage>
</organism>
<dbReference type="Pfam" id="PF13405">
    <property type="entry name" value="EF-hand_6"/>
    <property type="match status" value="1"/>
</dbReference>
<evidence type="ECO:0000313" key="5">
    <source>
        <dbReference type="Proteomes" id="UP001152798"/>
    </source>
</evidence>
<dbReference type="PROSITE" id="PS00018">
    <property type="entry name" value="EF_HAND_1"/>
    <property type="match status" value="2"/>
</dbReference>
<dbReference type="Proteomes" id="UP001152798">
    <property type="component" value="Chromosome 1"/>
</dbReference>
<proteinExistence type="predicted"/>